<dbReference type="Proteomes" id="UP000001683">
    <property type="component" value="Chromosome"/>
</dbReference>
<sequence>MDTDFAPREIVEFEFGALTETIIVSWVIMAFLVIISIITTRNLEKIPSGLQNFMELVYEGIEWLVDSTMGEKNRAFLPYMGTLTLYLIIANLTGLLNIRPPTSDVNTTFGLAAITFVLVHYSGVRSKGAAGYMKSFAEPLPFLLPLNLVSEIAQPFSLAFRLFGNMVGAFIIMALIYSFAPILIPVLPHMYFDIFAGIIQTFIFVMLTMTYISLAED</sequence>
<keyword evidence="7 11" id="KW-1133">Transmembrane helix</keyword>
<name>B2A3G9_NATTJ</name>
<dbReference type="PANTHER" id="PTHR42823:SF3">
    <property type="entry name" value="ATP SYNTHASE SUBUNIT A, CHLOROPLASTIC"/>
    <property type="match status" value="1"/>
</dbReference>
<evidence type="ECO:0000313" key="13">
    <source>
        <dbReference type="EMBL" id="ACB86398.1"/>
    </source>
</evidence>
<comment type="subunit">
    <text evidence="11">F-type ATPases have 2 components, CF(1) - the catalytic core - and CF(0) - the membrane proton channel. CF(1) has five subunits: alpha(3), beta(3), gamma(1), delta(1), epsilon(1). CF(0) has three main subunits: a(1), b(2) and c(9-12). The alpha and beta chains form an alternating ring which encloses part of the gamma chain. CF(1) is attached to CF(0) by a central stalk formed by the gamma and epsilon chains, while a peripheral stalk is formed by the delta and b chains.</text>
</comment>
<evidence type="ECO:0000256" key="5">
    <source>
        <dbReference type="ARBA" id="ARBA00022692"/>
    </source>
</evidence>
<dbReference type="GO" id="GO:0045259">
    <property type="term" value="C:proton-transporting ATP synthase complex"/>
    <property type="evidence" value="ECO:0007669"/>
    <property type="project" value="UniProtKB-KW"/>
</dbReference>
<keyword evidence="3 11" id="KW-0813">Transport</keyword>
<evidence type="ECO:0000256" key="8">
    <source>
        <dbReference type="ARBA" id="ARBA00023065"/>
    </source>
</evidence>
<comment type="similarity">
    <text evidence="2 11 12">Belongs to the ATPase A chain family.</text>
</comment>
<keyword evidence="11" id="KW-1003">Cell membrane</keyword>
<dbReference type="eggNOG" id="COG0356">
    <property type="taxonomic scope" value="Bacteria"/>
</dbReference>
<evidence type="ECO:0000256" key="3">
    <source>
        <dbReference type="ARBA" id="ARBA00022448"/>
    </source>
</evidence>
<dbReference type="GO" id="GO:0005886">
    <property type="term" value="C:plasma membrane"/>
    <property type="evidence" value="ECO:0007669"/>
    <property type="project" value="UniProtKB-SubCell"/>
</dbReference>
<comment type="function">
    <text evidence="11 12">Key component of the proton channel; it plays a direct role in the translocation of protons across the membrane.</text>
</comment>
<gene>
    <name evidence="11" type="primary">atpB</name>
    <name evidence="13" type="ordered locus">Nther_2851</name>
</gene>
<dbReference type="FunCoup" id="B2A3G9">
    <property type="interactions" value="284"/>
</dbReference>
<evidence type="ECO:0000256" key="2">
    <source>
        <dbReference type="ARBA" id="ARBA00006810"/>
    </source>
</evidence>
<reference evidence="13 14" key="1">
    <citation type="submission" date="2008-04" db="EMBL/GenBank/DDBJ databases">
        <title>Complete sequence of chromosome of Natranaerobius thermophilus JW/NM-WN-LF.</title>
        <authorList>
            <consortium name="US DOE Joint Genome Institute"/>
            <person name="Copeland A."/>
            <person name="Lucas S."/>
            <person name="Lapidus A."/>
            <person name="Glavina del Rio T."/>
            <person name="Dalin E."/>
            <person name="Tice H."/>
            <person name="Bruce D."/>
            <person name="Goodwin L."/>
            <person name="Pitluck S."/>
            <person name="Chertkov O."/>
            <person name="Brettin T."/>
            <person name="Detter J.C."/>
            <person name="Han C."/>
            <person name="Kuske C.R."/>
            <person name="Schmutz J."/>
            <person name="Larimer F."/>
            <person name="Land M."/>
            <person name="Hauser L."/>
            <person name="Kyrpides N."/>
            <person name="Lykidis A."/>
            <person name="Mesbah N.M."/>
            <person name="Wiegel J."/>
        </authorList>
    </citation>
    <scope>NUCLEOTIDE SEQUENCE [LARGE SCALE GENOMIC DNA]</scope>
    <source>
        <strain evidence="14">ATCC BAA-1301 / DSM 18059 / JW/NM-WN-LF</strain>
    </source>
</reference>
<dbReference type="PRINTS" id="PR00123">
    <property type="entry name" value="ATPASEA"/>
</dbReference>
<dbReference type="Pfam" id="PF00119">
    <property type="entry name" value="ATP-synt_A"/>
    <property type="match status" value="1"/>
</dbReference>
<feature type="transmembrane region" description="Helical" evidence="11">
    <location>
        <begin position="108"/>
        <end position="124"/>
    </location>
</feature>
<evidence type="ECO:0000256" key="10">
    <source>
        <dbReference type="ARBA" id="ARBA00023310"/>
    </source>
</evidence>
<evidence type="ECO:0000256" key="1">
    <source>
        <dbReference type="ARBA" id="ARBA00004141"/>
    </source>
</evidence>
<dbReference type="GO" id="GO:0046933">
    <property type="term" value="F:proton-transporting ATP synthase activity, rotational mechanism"/>
    <property type="evidence" value="ECO:0007669"/>
    <property type="project" value="UniProtKB-UniRule"/>
</dbReference>
<keyword evidence="8 11" id="KW-0406">Ion transport</keyword>
<organism evidence="13 14">
    <name type="scientific">Natranaerobius thermophilus (strain ATCC BAA-1301 / DSM 18059 / JW/NM-WN-LF)</name>
    <dbReference type="NCBI Taxonomy" id="457570"/>
    <lineage>
        <taxon>Bacteria</taxon>
        <taxon>Bacillati</taxon>
        <taxon>Bacillota</taxon>
        <taxon>Clostridia</taxon>
        <taxon>Natranaerobiales</taxon>
        <taxon>Natranaerobiaceae</taxon>
        <taxon>Natranaerobius</taxon>
    </lineage>
</organism>
<keyword evidence="9 11" id="KW-0472">Membrane</keyword>
<dbReference type="InterPro" id="IPR023011">
    <property type="entry name" value="ATP_synth_F0_asu_AS"/>
</dbReference>
<evidence type="ECO:0000256" key="11">
    <source>
        <dbReference type="HAMAP-Rule" id="MF_01393"/>
    </source>
</evidence>
<keyword evidence="10 11" id="KW-0066">ATP synthesis</keyword>
<reference evidence="13 14" key="2">
    <citation type="journal article" date="2011" name="J. Bacteriol.">
        <title>Complete genome sequence of the anaerobic, halophilic alkalithermophile Natranaerobius thermophilus JW/NM-WN-LF.</title>
        <authorList>
            <person name="Zhao B."/>
            <person name="Mesbah N.M."/>
            <person name="Dalin E."/>
            <person name="Goodwin L."/>
            <person name="Nolan M."/>
            <person name="Pitluck S."/>
            <person name="Chertkov O."/>
            <person name="Brettin T.S."/>
            <person name="Han J."/>
            <person name="Larimer F.W."/>
            <person name="Land M.L."/>
            <person name="Hauser L."/>
            <person name="Kyrpides N."/>
            <person name="Wiegel J."/>
        </authorList>
    </citation>
    <scope>NUCLEOTIDE SEQUENCE [LARGE SCALE GENOMIC DNA]</scope>
    <source>
        <strain evidence="14">ATCC BAA-1301 / DSM 18059 / JW/NM-WN-LF</strain>
    </source>
</reference>
<evidence type="ECO:0000256" key="6">
    <source>
        <dbReference type="ARBA" id="ARBA00022781"/>
    </source>
</evidence>
<dbReference type="GO" id="GO:0042777">
    <property type="term" value="P:proton motive force-driven plasma membrane ATP synthesis"/>
    <property type="evidence" value="ECO:0007669"/>
    <property type="project" value="TreeGrafter"/>
</dbReference>
<proteinExistence type="inferred from homology"/>
<keyword evidence="6 11" id="KW-0375">Hydrogen ion transport</keyword>
<feature type="transmembrane region" description="Helical" evidence="11">
    <location>
        <begin position="190"/>
        <end position="214"/>
    </location>
</feature>
<dbReference type="PANTHER" id="PTHR42823">
    <property type="entry name" value="ATP SYNTHASE SUBUNIT A, CHLOROPLASTIC"/>
    <property type="match status" value="1"/>
</dbReference>
<dbReference type="InterPro" id="IPR045082">
    <property type="entry name" value="ATP_syn_F0_a_bact/chloroplast"/>
</dbReference>
<evidence type="ECO:0000256" key="7">
    <source>
        <dbReference type="ARBA" id="ARBA00022989"/>
    </source>
</evidence>
<dbReference type="EMBL" id="CP001034">
    <property type="protein sequence ID" value="ACB86398.1"/>
    <property type="molecule type" value="Genomic_DNA"/>
</dbReference>
<protein>
    <recommendedName>
        <fullName evidence="11 12">ATP synthase subunit a</fullName>
    </recommendedName>
    <alternativeName>
        <fullName evidence="11">ATP synthase F0 sector subunit a</fullName>
    </alternativeName>
    <alternativeName>
        <fullName evidence="11">F-ATPase subunit 6</fullName>
    </alternativeName>
</protein>
<feature type="transmembrane region" description="Helical" evidence="11">
    <location>
        <begin position="162"/>
        <end position="184"/>
    </location>
</feature>
<dbReference type="KEGG" id="nth:Nther_2851"/>
<dbReference type="HAMAP" id="MF_01393">
    <property type="entry name" value="ATP_synth_a_bact"/>
    <property type="match status" value="1"/>
</dbReference>
<evidence type="ECO:0000256" key="4">
    <source>
        <dbReference type="ARBA" id="ARBA00022547"/>
    </source>
</evidence>
<evidence type="ECO:0000256" key="9">
    <source>
        <dbReference type="ARBA" id="ARBA00023136"/>
    </source>
</evidence>
<dbReference type="RefSeq" id="WP_012449230.1">
    <property type="nucleotide sequence ID" value="NC_010718.1"/>
</dbReference>
<feature type="transmembrane region" description="Helical" evidence="11">
    <location>
        <begin position="15"/>
        <end position="38"/>
    </location>
</feature>
<feature type="transmembrane region" description="Helical" evidence="11">
    <location>
        <begin position="76"/>
        <end position="96"/>
    </location>
</feature>
<dbReference type="CDD" id="cd00310">
    <property type="entry name" value="ATP-synt_Fo_a_6"/>
    <property type="match status" value="1"/>
</dbReference>
<dbReference type="Gene3D" id="1.20.120.220">
    <property type="entry name" value="ATP synthase, F0 complex, subunit A"/>
    <property type="match status" value="1"/>
</dbReference>
<keyword evidence="4 11" id="KW-0138">CF(0)</keyword>
<dbReference type="PROSITE" id="PS00449">
    <property type="entry name" value="ATPASE_A"/>
    <property type="match status" value="1"/>
</dbReference>
<accession>B2A3G9</accession>
<dbReference type="InParanoid" id="B2A3G9"/>
<dbReference type="InterPro" id="IPR000568">
    <property type="entry name" value="ATP_synth_F0_asu"/>
</dbReference>
<dbReference type="SUPFAM" id="SSF81336">
    <property type="entry name" value="F1F0 ATP synthase subunit A"/>
    <property type="match status" value="1"/>
</dbReference>
<evidence type="ECO:0000256" key="12">
    <source>
        <dbReference type="RuleBase" id="RU000483"/>
    </source>
</evidence>
<dbReference type="AlphaFoldDB" id="B2A3G9"/>
<keyword evidence="14" id="KW-1185">Reference proteome</keyword>
<keyword evidence="5 11" id="KW-0812">Transmembrane</keyword>
<dbReference type="NCBIfam" id="TIGR01131">
    <property type="entry name" value="ATP_synt_6_or_A"/>
    <property type="match status" value="1"/>
</dbReference>
<dbReference type="HOGENOM" id="CLU_041018_2_0_9"/>
<dbReference type="InterPro" id="IPR035908">
    <property type="entry name" value="F0_ATP_A_sf"/>
</dbReference>
<dbReference type="STRING" id="457570.Nther_2851"/>
<evidence type="ECO:0000313" key="14">
    <source>
        <dbReference type="Proteomes" id="UP000001683"/>
    </source>
</evidence>
<comment type="subcellular location">
    <subcellularLocation>
        <location evidence="11 12">Cell membrane</location>
        <topology evidence="11 12">Multi-pass membrane protein</topology>
    </subcellularLocation>
    <subcellularLocation>
        <location evidence="1">Membrane</location>
        <topology evidence="1">Multi-pass membrane protein</topology>
    </subcellularLocation>
</comment>